<proteinExistence type="predicted"/>
<protein>
    <recommendedName>
        <fullName evidence="6">Lipoprotein</fullName>
    </recommendedName>
</protein>
<organism evidence="4 5">
    <name type="scientific">Micromonospora rhizosphaerae</name>
    <dbReference type="NCBI Taxonomy" id="568872"/>
    <lineage>
        <taxon>Bacteria</taxon>
        <taxon>Bacillati</taxon>
        <taxon>Actinomycetota</taxon>
        <taxon>Actinomycetes</taxon>
        <taxon>Micromonosporales</taxon>
        <taxon>Micromonosporaceae</taxon>
        <taxon>Micromonospora</taxon>
    </lineage>
</organism>
<accession>A0A1C6RHA1</accession>
<evidence type="ECO:0000313" key="4">
    <source>
        <dbReference type="EMBL" id="SCL16370.1"/>
    </source>
</evidence>
<feature type="transmembrane region" description="Helical" evidence="2">
    <location>
        <begin position="158"/>
        <end position="179"/>
    </location>
</feature>
<keyword evidence="2" id="KW-1133">Transmembrane helix</keyword>
<dbReference type="Proteomes" id="UP000199413">
    <property type="component" value="Unassembled WGS sequence"/>
</dbReference>
<evidence type="ECO:0000256" key="3">
    <source>
        <dbReference type="SAM" id="SignalP"/>
    </source>
</evidence>
<feature type="chain" id="PRO_5039684071" description="Lipoprotein" evidence="3">
    <location>
        <begin position="20"/>
        <end position="180"/>
    </location>
</feature>
<evidence type="ECO:0000256" key="1">
    <source>
        <dbReference type="SAM" id="Coils"/>
    </source>
</evidence>
<keyword evidence="5" id="KW-1185">Reference proteome</keyword>
<evidence type="ECO:0000313" key="5">
    <source>
        <dbReference type="Proteomes" id="UP000199413"/>
    </source>
</evidence>
<dbReference type="EMBL" id="FMHV01000002">
    <property type="protein sequence ID" value="SCL16370.1"/>
    <property type="molecule type" value="Genomic_DNA"/>
</dbReference>
<feature type="coiled-coil region" evidence="1">
    <location>
        <begin position="121"/>
        <end position="148"/>
    </location>
</feature>
<reference evidence="5" key="1">
    <citation type="submission" date="2016-06" db="EMBL/GenBank/DDBJ databases">
        <authorList>
            <person name="Varghese N."/>
            <person name="Submissions Spin"/>
        </authorList>
    </citation>
    <scope>NUCLEOTIDE SEQUENCE [LARGE SCALE GENOMIC DNA]</scope>
    <source>
        <strain evidence="5">DSM 45431</strain>
    </source>
</reference>
<keyword evidence="2" id="KW-0812">Transmembrane</keyword>
<keyword evidence="1" id="KW-0175">Coiled coil</keyword>
<dbReference type="STRING" id="568872.GA0070624_1000"/>
<evidence type="ECO:0000256" key="2">
    <source>
        <dbReference type="SAM" id="Phobius"/>
    </source>
</evidence>
<name>A0A1C6RHA1_9ACTN</name>
<evidence type="ECO:0008006" key="6">
    <source>
        <dbReference type="Google" id="ProtNLM"/>
    </source>
</evidence>
<keyword evidence="3" id="KW-0732">Signal</keyword>
<gene>
    <name evidence="4" type="ORF">GA0070624_1000</name>
</gene>
<dbReference type="AlphaFoldDB" id="A0A1C6RHA1"/>
<sequence>MLTLTLLGLALTLAGTGCACVALWRDHTQYGDGPLWPLLARAWQWLRVQSFRLMPWRRRNATLQAQSIGVSVSVGTAWATFVGPEIPEDAPLEKQVMLLVQRVNNIEKAARDDRGRHNQDVKAVHDEINKLGERLDQADRDVERLAKDAVVGTARLQLSGLLLVGMGTVLMAIPAVLSLL</sequence>
<dbReference type="RefSeq" id="WP_141714932.1">
    <property type="nucleotide sequence ID" value="NZ_FMHV01000002.1"/>
</dbReference>
<feature type="signal peptide" evidence="3">
    <location>
        <begin position="1"/>
        <end position="19"/>
    </location>
</feature>
<keyword evidence="2" id="KW-0472">Membrane</keyword>